<dbReference type="Proteomes" id="UP000034029">
    <property type="component" value="Chromosome"/>
</dbReference>
<evidence type="ECO:0000313" key="3">
    <source>
        <dbReference type="EMBL" id="AKG72831.1"/>
    </source>
</evidence>
<dbReference type="KEGG" id="shv:AAT16_00500"/>
<dbReference type="InterPro" id="IPR038765">
    <property type="entry name" value="Papain-like_cys_pep_sf"/>
</dbReference>
<dbReference type="AlphaFoldDB" id="A0A0F7HIF3"/>
<dbReference type="Gene3D" id="3.90.1720.10">
    <property type="entry name" value="endopeptidase domain like (from Nostoc punctiforme)"/>
    <property type="match status" value="1"/>
</dbReference>
<feature type="signal peptide" evidence="1">
    <location>
        <begin position="1"/>
        <end position="21"/>
    </location>
</feature>
<gene>
    <name evidence="3" type="ORF">AAT16_00500</name>
    <name evidence="4" type="ORF">SAMN05216235_1465</name>
</gene>
<dbReference type="PROSITE" id="PS50911">
    <property type="entry name" value="CHAP"/>
    <property type="match status" value="1"/>
</dbReference>
<accession>A0A0F7HIF3</accession>
<evidence type="ECO:0000313" key="6">
    <source>
        <dbReference type="Proteomes" id="UP000183090"/>
    </source>
</evidence>
<keyword evidence="5" id="KW-1185">Reference proteome</keyword>
<dbReference type="EMBL" id="FOTB01000003">
    <property type="protein sequence ID" value="SFK74852.1"/>
    <property type="molecule type" value="Genomic_DNA"/>
</dbReference>
<keyword evidence="1" id="KW-0732">Signal</keyword>
<evidence type="ECO:0000256" key="1">
    <source>
        <dbReference type="SAM" id="SignalP"/>
    </source>
</evidence>
<dbReference type="InterPro" id="IPR007921">
    <property type="entry name" value="CHAP_dom"/>
</dbReference>
<dbReference type="Pfam" id="PF05257">
    <property type="entry name" value="CHAP"/>
    <property type="match status" value="1"/>
</dbReference>
<evidence type="ECO:0000313" key="4">
    <source>
        <dbReference type="EMBL" id="SFK74852.1"/>
    </source>
</evidence>
<evidence type="ECO:0000259" key="2">
    <source>
        <dbReference type="PROSITE" id="PS50911"/>
    </source>
</evidence>
<dbReference type="Proteomes" id="UP000183090">
    <property type="component" value="Unassembled WGS sequence"/>
</dbReference>
<reference evidence="4 6" key="3">
    <citation type="submission" date="2016-10" db="EMBL/GenBank/DDBJ databases">
        <authorList>
            <person name="Varghese N."/>
            <person name="Submissions S."/>
        </authorList>
    </citation>
    <scope>NUCLEOTIDE SEQUENCE [LARGE SCALE GENOMIC DNA]</scope>
    <source>
        <strain evidence="4 6">CGMCC 1.6501</strain>
    </source>
</reference>
<feature type="chain" id="PRO_5044542333" evidence="1">
    <location>
        <begin position="22"/>
        <end position="163"/>
    </location>
</feature>
<dbReference type="EMBL" id="CP011366">
    <property type="protein sequence ID" value="AKG72831.1"/>
    <property type="molecule type" value="Genomic_DNA"/>
</dbReference>
<evidence type="ECO:0000313" key="5">
    <source>
        <dbReference type="Proteomes" id="UP000034029"/>
    </source>
</evidence>
<dbReference type="SUPFAM" id="SSF54001">
    <property type="entry name" value="Cysteine proteinases"/>
    <property type="match status" value="1"/>
</dbReference>
<dbReference type="RefSeq" id="WP_046789027.1">
    <property type="nucleotide sequence ID" value="NZ_CP011366.1"/>
</dbReference>
<proteinExistence type="predicted"/>
<feature type="domain" description="Peptidase C51" evidence="2">
    <location>
        <begin position="27"/>
        <end position="150"/>
    </location>
</feature>
<sequence>MKKMIFTAVILIIAATGLIIADNQTEDGLLKEIEYIIMPDPMENNRYDAGQCTHYIFEKVKEDGNMIESDWDDAKYWAESAQEDDYTVNGMPAQGAILQTDQGELGHVAYIESINEDGSIEISEMNLVEAYEITERTIEEGEIDQYQYIHPEENPYDEKEEAA</sequence>
<dbReference type="OrthoDB" id="2389353at2"/>
<organism evidence="4 6">
    <name type="scientific">Salinicoccus halodurans</name>
    <dbReference type="NCBI Taxonomy" id="407035"/>
    <lineage>
        <taxon>Bacteria</taxon>
        <taxon>Bacillati</taxon>
        <taxon>Bacillota</taxon>
        <taxon>Bacilli</taxon>
        <taxon>Bacillales</taxon>
        <taxon>Staphylococcaceae</taxon>
        <taxon>Salinicoccus</taxon>
    </lineage>
</organism>
<name>A0A0F7HIF3_9STAP</name>
<reference evidence="5" key="2">
    <citation type="submission" date="2015-04" db="EMBL/GenBank/DDBJ databases">
        <title>Complete genome sequence of Salinicoccus halodurans strain H3B36, isolated from the Qaidam basin of China.</title>
        <authorList>
            <person name="Ma Y."/>
            <person name="Jiang K."/>
            <person name="Xue Y."/>
        </authorList>
    </citation>
    <scope>NUCLEOTIDE SEQUENCE [LARGE SCALE GENOMIC DNA]</scope>
    <source>
        <strain evidence="5">H3B36</strain>
    </source>
</reference>
<reference evidence="3 5" key="1">
    <citation type="journal article" date="2015" name="Int. J. Syst. Evol. Microbiol.">
        <title>Complete genome sequence of Salinicoccus halodurans H3B36, isolated from the Qaidam Basin in China.</title>
        <authorList>
            <person name="Jiang K."/>
            <person name="Xue Y."/>
            <person name="Ma Y."/>
        </authorList>
    </citation>
    <scope>NUCLEOTIDE SEQUENCE [LARGE SCALE GENOMIC DNA]</scope>
    <source>
        <strain evidence="3 5">H3B36</strain>
    </source>
</reference>
<protein>
    <submittedName>
        <fullName evidence="4">CHAP domain-containing protein</fullName>
    </submittedName>
    <submittedName>
        <fullName evidence="3">Secretory antigen SsaA</fullName>
    </submittedName>
</protein>